<proteinExistence type="predicted"/>
<dbReference type="Proteomes" id="UP000630353">
    <property type="component" value="Unassembled WGS sequence"/>
</dbReference>
<keyword evidence="1" id="KW-0472">Membrane</keyword>
<accession>A0A918XVA4</accession>
<dbReference type="EMBL" id="BMZS01000010">
    <property type="protein sequence ID" value="GHD58726.1"/>
    <property type="molecule type" value="Genomic_DNA"/>
</dbReference>
<dbReference type="AlphaFoldDB" id="A0A918XVA4"/>
<evidence type="ECO:0000313" key="3">
    <source>
        <dbReference type="Proteomes" id="UP000630353"/>
    </source>
</evidence>
<dbReference type="RefSeq" id="WP_189993308.1">
    <property type="nucleotide sequence ID" value="NZ_BMZS01000010.1"/>
</dbReference>
<name>A0A918XVA4_9PROT</name>
<comment type="caution">
    <text evidence="2">The sequence shown here is derived from an EMBL/GenBank/DDBJ whole genome shotgun (WGS) entry which is preliminary data.</text>
</comment>
<evidence type="ECO:0000256" key="1">
    <source>
        <dbReference type="SAM" id="Phobius"/>
    </source>
</evidence>
<gene>
    <name evidence="2" type="ORF">GCM10017083_42120</name>
</gene>
<protein>
    <submittedName>
        <fullName evidence="2">Uncharacterized protein</fullName>
    </submittedName>
</protein>
<reference evidence="2" key="2">
    <citation type="submission" date="2020-09" db="EMBL/GenBank/DDBJ databases">
        <authorList>
            <person name="Sun Q."/>
            <person name="Kim S."/>
        </authorList>
    </citation>
    <scope>NUCLEOTIDE SEQUENCE</scope>
    <source>
        <strain evidence="2">KCTC 42651</strain>
    </source>
</reference>
<keyword evidence="1" id="KW-0812">Transmembrane</keyword>
<organism evidence="2 3">
    <name type="scientific">Thalassobaculum fulvum</name>
    <dbReference type="NCBI Taxonomy" id="1633335"/>
    <lineage>
        <taxon>Bacteria</taxon>
        <taxon>Pseudomonadati</taxon>
        <taxon>Pseudomonadota</taxon>
        <taxon>Alphaproteobacteria</taxon>
        <taxon>Rhodospirillales</taxon>
        <taxon>Thalassobaculaceae</taxon>
        <taxon>Thalassobaculum</taxon>
    </lineage>
</organism>
<evidence type="ECO:0000313" key="2">
    <source>
        <dbReference type="EMBL" id="GHD58726.1"/>
    </source>
</evidence>
<keyword evidence="1" id="KW-1133">Transmembrane helix</keyword>
<reference evidence="2" key="1">
    <citation type="journal article" date="2014" name="Int. J. Syst. Evol. Microbiol.">
        <title>Complete genome sequence of Corynebacterium casei LMG S-19264T (=DSM 44701T), isolated from a smear-ripened cheese.</title>
        <authorList>
            <consortium name="US DOE Joint Genome Institute (JGI-PGF)"/>
            <person name="Walter F."/>
            <person name="Albersmeier A."/>
            <person name="Kalinowski J."/>
            <person name="Ruckert C."/>
        </authorList>
    </citation>
    <scope>NUCLEOTIDE SEQUENCE</scope>
    <source>
        <strain evidence="2">KCTC 42651</strain>
    </source>
</reference>
<sequence length="47" mass="5205">MRADLRRTHRRIWPPLAVLLVAGFVLGLALKSERPVLQGSVAGETRP</sequence>
<feature type="transmembrane region" description="Helical" evidence="1">
    <location>
        <begin position="12"/>
        <end position="30"/>
    </location>
</feature>
<keyword evidence="3" id="KW-1185">Reference proteome</keyword>